<feature type="transmembrane region" description="Helical" evidence="12">
    <location>
        <begin position="183"/>
        <end position="207"/>
    </location>
</feature>
<evidence type="ECO:0000313" key="13">
    <source>
        <dbReference type="EMBL" id="OTF82445.1"/>
    </source>
</evidence>
<evidence type="ECO:0000256" key="10">
    <source>
        <dbReference type="ARBA" id="ARBA00023201"/>
    </source>
</evidence>
<dbReference type="GO" id="GO:0006814">
    <property type="term" value="P:sodium ion transport"/>
    <property type="evidence" value="ECO:0007669"/>
    <property type="project" value="UniProtKB-KW"/>
</dbReference>
<evidence type="ECO:0000256" key="9">
    <source>
        <dbReference type="ARBA" id="ARBA00023136"/>
    </source>
</evidence>
<keyword evidence="14" id="KW-1185">Reference proteome</keyword>
<dbReference type="Gene3D" id="1.20.1730.10">
    <property type="entry name" value="Sodium/glucose cotransporter"/>
    <property type="match status" value="1"/>
</dbReference>
<keyword evidence="5 12" id="KW-0812">Transmembrane</keyword>
<evidence type="ECO:0000256" key="6">
    <source>
        <dbReference type="ARBA" id="ARBA00022989"/>
    </source>
</evidence>
<proteinExistence type="inferred from homology"/>
<evidence type="ECO:0000256" key="11">
    <source>
        <dbReference type="RuleBase" id="RU362091"/>
    </source>
</evidence>
<comment type="caution">
    <text evidence="13">The sequence shown here is derived from an EMBL/GenBank/DDBJ whole genome shotgun (WGS) entry which is preliminary data.</text>
</comment>
<comment type="similarity">
    <text evidence="2 11">Belongs to the sodium:solute symporter (SSF) (TC 2.A.21) family.</text>
</comment>
<gene>
    <name evidence="13" type="ORF">BLA29_008397</name>
</gene>
<dbReference type="InterPro" id="IPR038377">
    <property type="entry name" value="Na/Glc_symporter_sf"/>
</dbReference>
<dbReference type="PANTHER" id="PTHR42985">
    <property type="entry name" value="SODIUM-COUPLED MONOCARBOXYLATE TRANSPORTER"/>
    <property type="match status" value="1"/>
</dbReference>
<keyword evidence="3" id="KW-0813">Transport</keyword>
<feature type="non-terminal residue" evidence="13">
    <location>
        <position position="211"/>
    </location>
</feature>
<evidence type="ECO:0000256" key="1">
    <source>
        <dbReference type="ARBA" id="ARBA00004651"/>
    </source>
</evidence>
<accession>A0A1Y3BTE2</accession>
<evidence type="ECO:0000256" key="2">
    <source>
        <dbReference type="ARBA" id="ARBA00006434"/>
    </source>
</evidence>
<name>A0A1Y3BTE2_EURMA</name>
<dbReference type="PANTHER" id="PTHR42985:SF40">
    <property type="entry name" value="LD47995P-RELATED"/>
    <property type="match status" value="1"/>
</dbReference>
<comment type="subcellular location">
    <subcellularLocation>
        <location evidence="1">Cell membrane</location>
        <topology evidence="1">Multi-pass membrane protein</topology>
    </subcellularLocation>
</comment>
<evidence type="ECO:0000256" key="4">
    <source>
        <dbReference type="ARBA" id="ARBA00022475"/>
    </source>
</evidence>
<keyword evidence="4" id="KW-1003">Cell membrane</keyword>
<reference evidence="13 14" key="1">
    <citation type="submission" date="2017-03" db="EMBL/GenBank/DDBJ databases">
        <title>Genome Survey of Euroglyphus maynei.</title>
        <authorList>
            <person name="Arlian L.G."/>
            <person name="Morgan M.S."/>
            <person name="Rider S.D."/>
        </authorList>
    </citation>
    <scope>NUCLEOTIDE SEQUENCE [LARGE SCALE GENOMIC DNA]</scope>
    <source>
        <strain evidence="13">Arlian Lab</strain>
        <tissue evidence="13">Whole body</tissue>
    </source>
</reference>
<feature type="transmembrane region" description="Helical" evidence="12">
    <location>
        <begin position="108"/>
        <end position="135"/>
    </location>
</feature>
<evidence type="ECO:0000256" key="3">
    <source>
        <dbReference type="ARBA" id="ARBA00022448"/>
    </source>
</evidence>
<protein>
    <submittedName>
        <fullName evidence="13">Sodium-coupled monocarboxylate transporter 1-like protein</fullName>
    </submittedName>
</protein>
<keyword evidence="10" id="KW-0739">Sodium transport</keyword>
<dbReference type="GO" id="GO:0005886">
    <property type="term" value="C:plasma membrane"/>
    <property type="evidence" value="ECO:0007669"/>
    <property type="project" value="UniProtKB-SubCell"/>
</dbReference>
<sequence length="211" mass="23274">MWCGNYATSQTEVQRYCNVTTQRRAKLYVLLYPIQNILNNFQSIYLISSLYVNFLGVAFLISCACLCGVALFGVYYDCDPLRTGAITKTDQLMPHFVMNHLRHIPGMAGLFVSCVFSASLSTMSSGFNALATVTYDDFLSRTNVRKLPEKQIQQISKFIAFGYGMLAIAMAFVVSQINSILEAAISIAGALVGPMFGLFLCGILVPFTNSF</sequence>
<dbReference type="Pfam" id="PF00474">
    <property type="entry name" value="SSF"/>
    <property type="match status" value="1"/>
</dbReference>
<evidence type="ECO:0000256" key="8">
    <source>
        <dbReference type="ARBA" id="ARBA00023065"/>
    </source>
</evidence>
<feature type="transmembrane region" description="Helical" evidence="12">
    <location>
        <begin position="50"/>
        <end position="76"/>
    </location>
</feature>
<dbReference type="AlphaFoldDB" id="A0A1Y3BTE2"/>
<dbReference type="Proteomes" id="UP000194236">
    <property type="component" value="Unassembled WGS sequence"/>
</dbReference>
<evidence type="ECO:0000256" key="7">
    <source>
        <dbReference type="ARBA" id="ARBA00023053"/>
    </source>
</evidence>
<feature type="transmembrane region" description="Helical" evidence="12">
    <location>
        <begin position="155"/>
        <end position="177"/>
    </location>
</feature>
<keyword evidence="8" id="KW-0406">Ion transport</keyword>
<dbReference type="InterPro" id="IPR051163">
    <property type="entry name" value="Sodium:Solute_Symporter_SSF"/>
</dbReference>
<dbReference type="GO" id="GO:0015293">
    <property type="term" value="F:symporter activity"/>
    <property type="evidence" value="ECO:0007669"/>
    <property type="project" value="TreeGrafter"/>
</dbReference>
<dbReference type="EMBL" id="MUJZ01008431">
    <property type="protein sequence ID" value="OTF82445.1"/>
    <property type="molecule type" value="Genomic_DNA"/>
</dbReference>
<evidence type="ECO:0000313" key="14">
    <source>
        <dbReference type="Proteomes" id="UP000194236"/>
    </source>
</evidence>
<keyword evidence="9 12" id="KW-0472">Membrane</keyword>
<dbReference type="PROSITE" id="PS50283">
    <property type="entry name" value="NA_SOLUT_SYMP_3"/>
    <property type="match status" value="1"/>
</dbReference>
<evidence type="ECO:0000256" key="12">
    <source>
        <dbReference type="SAM" id="Phobius"/>
    </source>
</evidence>
<keyword evidence="6 12" id="KW-1133">Transmembrane helix</keyword>
<dbReference type="InterPro" id="IPR001734">
    <property type="entry name" value="Na/solute_symporter"/>
</dbReference>
<evidence type="ECO:0000256" key="5">
    <source>
        <dbReference type="ARBA" id="ARBA00022692"/>
    </source>
</evidence>
<dbReference type="OrthoDB" id="6515861at2759"/>
<keyword evidence="7" id="KW-0915">Sodium</keyword>
<organism evidence="13 14">
    <name type="scientific">Euroglyphus maynei</name>
    <name type="common">Mayne's house dust mite</name>
    <dbReference type="NCBI Taxonomy" id="6958"/>
    <lineage>
        <taxon>Eukaryota</taxon>
        <taxon>Metazoa</taxon>
        <taxon>Ecdysozoa</taxon>
        <taxon>Arthropoda</taxon>
        <taxon>Chelicerata</taxon>
        <taxon>Arachnida</taxon>
        <taxon>Acari</taxon>
        <taxon>Acariformes</taxon>
        <taxon>Sarcoptiformes</taxon>
        <taxon>Astigmata</taxon>
        <taxon>Psoroptidia</taxon>
        <taxon>Analgoidea</taxon>
        <taxon>Pyroglyphidae</taxon>
        <taxon>Pyroglyphinae</taxon>
        <taxon>Euroglyphus</taxon>
    </lineage>
</organism>